<sequence>MRRTLRLSDWQAYGHRPGKVEDKKEQWKLWTETPGAFIIGGSLRLKECTVTKETGKMDWCFKFNMTLSKLSPDFTLAFNKEGGTCLPVKLTGGKIVAQSGSYKQTGRFDDTSDIRLQVYGDLPSHRFFVTINGQSSMECPIDTALVGQKIDCLMLSSRQGETWVDDILLFNFGRAILKQETLDPGGEVWINGTSVAVINNRHPYNLDVTGYLKPDSENVIAVLVKPYKAVHPMFHVPSNRYIGWQLGRAELILTARAVRYRPTG</sequence>
<name>A0A9X2SRU6_9BACE</name>
<dbReference type="Proteomes" id="UP001143192">
    <property type="component" value="Unassembled WGS sequence"/>
</dbReference>
<dbReference type="AlphaFoldDB" id="A0A9X2SRU6"/>
<dbReference type="EMBL" id="JAMZED010000008">
    <property type="protein sequence ID" value="MCR6504121.1"/>
    <property type="molecule type" value="Genomic_DNA"/>
</dbReference>
<proteinExistence type="predicted"/>
<evidence type="ECO:0000313" key="1">
    <source>
        <dbReference type="EMBL" id="MCR6504121.1"/>
    </source>
</evidence>
<evidence type="ECO:0000313" key="2">
    <source>
        <dbReference type="Proteomes" id="UP001143192"/>
    </source>
</evidence>
<protein>
    <submittedName>
        <fullName evidence="1">Uncharacterized protein</fullName>
    </submittedName>
</protein>
<organism evidence="1 2">
    <name type="scientific">Bacteroides muris</name>
    <name type="common">ex Fokt et al. 2023</name>
    <dbReference type="NCBI Taxonomy" id="2937417"/>
    <lineage>
        <taxon>Bacteria</taxon>
        <taxon>Pseudomonadati</taxon>
        <taxon>Bacteroidota</taxon>
        <taxon>Bacteroidia</taxon>
        <taxon>Bacteroidales</taxon>
        <taxon>Bacteroidaceae</taxon>
        <taxon>Bacteroides</taxon>
    </lineage>
</organism>
<comment type="caution">
    <text evidence="1">The sequence shown here is derived from an EMBL/GenBank/DDBJ whole genome shotgun (WGS) entry which is preliminary data.</text>
</comment>
<dbReference type="SUPFAM" id="SSF49785">
    <property type="entry name" value="Galactose-binding domain-like"/>
    <property type="match status" value="1"/>
</dbReference>
<dbReference type="InterPro" id="IPR008979">
    <property type="entry name" value="Galactose-bd-like_sf"/>
</dbReference>
<gene>
    <name evidence="1" type="ORF">M1B79_05355</name>
</gene>
<dbReference type="Gene3D" id="2.60.120.260">
    <property type="entry name" value="Galactose-binding domain-like"/>
    <property type="match status" value="1"/>
</dbReference>
<accession>A0A9X2SRU6</accession>
<reference evidence="1" key="2">
    <citation type="submission" date="2022-04" db="EMBL/GenBank/DDBJ databases">
        <authorList>
            <person name="Fokt H."/>
            <person name="Baines J."/>
        </authorList>
    </citation>
    <scope>NUCLEOTIDE SEQUENCE</scope>
    <source>
        <strain evidence="1">KH365_2</strain>
    </source>
</reference>
<reference evidence="1" key="1">
    <citation type="journal article" date="2022" name="Arch. Microbiol.">
        <title>Bacteroides muris sp. nov. isolated from the cecum of wild-derived house mice.</title>
        <authorList>
            <person name="Fokt H."/>
            <person name="Unni R."/>
            <person name="Repnik U."/>
            <person name="Schmitz R.A."/>
            <person name="Bramkamp M."/>
            <person name="Baines J.F."/>
            <person name="Unterweger D."/>
        </authorList>
    </citation>
    <scope>NUCLEOTIDE SEQUENCE</scope>
    <source>
        <strain evidence="1">KH365_2</strain>
    </source>
</reference>
<keyword evidence="2" id="KW-1185">Reference proteome</keyword>